<feature type="compositionally biased region" description="Polar residues" evidence="1">
    <location>
        <begin position="577"/>
        <end position="595"/>
    </location>
</feature>
<keyword evidence="2" id="KW-1133">Transmembrane helix</keyword>
<feature type="compositionally biased region" description="Polar residues" evidence="1">
    <location>
        <begin position="549"/>
        <end position="562"/>
    </location>
</feature>
<reference evidence="3" key="1">
    <citation type="journal article" date="2021" name="Sci. Rep.">
        <title>Diploid genomic architecture of Nitzschia inconspicua, an elite biomass production diatom.</title>
        <authorList>
            <person name="Oliver A."/>
            <person name="Podell S."/>
            <person name="Pinowska A."/>
            <person name="Traller J.C."/>
            <person name="Smith S.R."/>
            <person name="McClure R."/>
            <person name="Beliaev A."/>
            <person name="Bohutskyi P."/>
            <person name="Hill E.A."/>
            <person name="Rabines A."/>
            <person name="Zheng H."/>
            <person name="Allen L.Z."/>
            <person name="Kuo A."/>
            <person name="Grigoriev I.V."/>
            <person name="Allen A.E."/>
            <person name="Hazlebeck D."/>
            <person name="Allen E.E."/>
        </authorList>
    </citation>
    <scope>NUCLEOTIDE SEQUENCE</scope>
    <source>
        <strain evidence="3">Hildebrandi</strain>
    </source>
</reference>
<keyword evidence="2" id="KW-0812">Transmembrane</keyword>
<sequence>MSSFASVCQVRADDISSNSLQQEKISYQYEPTPLVEFLSRRLPSLSQSRKRRHNNVANATIGTSHLVHDWMRGNDRNSYAVSAVSSWIIVSIGISMWLLLLWFVPKFTSYNRNRSKRNKSDHQKLANSSPSKQQPSSSRLDNNMIASSPKDGSTGFHLTEEHNEEVEGPVSAAPLQQPQQSFVVDNDDIPQQSVPTMTIAAPTSQLERHQHLQDVSELTGLSLNDSSFLPPPPIDQDAKSIADPSETASQYLSYCTRSSRKTNVVPHLMTASSGDDSLSVNLLEDSASDDSSPRKLNRNNIASENSTNDEKGVLLQQDVMSRKSEANSKDGHANKSLQNLSQHTRTFEDVLRNVYLEESTDVPFVDESNPTDEESDSPISVIKNIYSHLPLPSGLLPSSEPDLSTIAPTLDTSFPPHLIEDGFLFFEDDEDDVNNGITQNNATQQTQIHAPTKQLLPPPTSSLTVKVDTAAVVASEASKQESSPDGSVLKHSLYSSQAASRKRQLEQFVQSIKTTNRNEHGEKATPQLEPWLAHLVMGAGEGVGDHPGQTKTPDTSPTSTNGADPDAPFQDEENHLNAINGTQRTRAIGNAPTQEDASEERPPCSNESRHQVSLGSSPPRRSDGSIHRVSAATGCCHDSRTPPILVIGACTCLIVATILFGMNGVWTAKLVEQDMGRSWDLMVQKATEQLPEAVRQLEAAQKSVLRQTWNVWQSLDSNCPKLRPKMCSSSSEFLFRQSASAVIADFWQHNSTFACDWNGLPLDIEWQIWTETAHPSSVSSMTPPQDSLVDALDDSLEFWSTKDATIDRYKVLWDWTLYVALAANCCLAFLGFAVMWSIAMSDETPSQRRLSAPFCCCTPALFSVTFWVLFLLAWAFGSWFSIQMALTVDTCSTEVSNAVPIELMNRFELHHPKSAPLLSFSKNVLQDCRTSDNDSVLSDSIQRWDPLMESTRQISMALQSLPPNIYFDICGVAVWPLLDATLKLQKELCNLQQAWETTLNDSLSCQQWLPLYAALKNDTVCSQGSETLLWLTFTQLLILVMAMLIWTFRRGTVL</sequence>
<feature type="region of interest" description="Disordered" evidence="1">
    <location>
        <begin position="539"/>
        <end position="626"/>
    </location>
</feature>
<keyword evidence="4" id="KW-1185">Reference proteome</keyword>
<feature type="transmembrane region" description="Helical" evidence="2">
    <location>
        <begin position="1028"/>
        <end position="1048"/>
    </location>
</feature>
<name>A0A9K3PST8_9STRA</name>
<dbReference type="AlphaFoldDB" id="A0A9K3PST8"/>
<accession>A0A9K3PST8</accession>
<evidence type="ECO:0008006" key="5">
    <source>
        <dbReference type="Google" id="ProtNLM"/>
    </source>
</evidence>
<feature type="transmembrane region" description="Helical" evidence="2">
    <location>
        <begin position="79"/>
        <end position="104"/>
    </location>
</feature>
<keyword evidence="2" id="KW-0472">Membrane</keyword>
<dbReference type="EMBL" id="JAGRRH010000014">
    <property type="protein sequence ID" value="KAG7358121.1"/>
    <property type="molecule type" value="Genomic_DNA"/>
</dbReference>
<proteinExistence type="predicted"/>
<feature type="region of interest" description="Disordered" evidence="1">
    <location>
        <begin position="284"/>
        <end position="314"/>
    </location>
</feature>
<feature type="region of interest" description="Disordered" evidence="1">
    <location>
        <begin position="113"/>
        <end position="156"/>
    </location>
</feature>
<feature type="transmembrane region" description="Helical" evidence="2">
    <location>
        <begin position="850"/>
        <end position="876"/>
    </location>
</feature>
<feature type="transmembrane region" description="Helical" evidence="2">
    <location>
        <begin position="644"/>
        <end position="668"/>
    </location>
</feature>
<gene>
    <name evidence="3" type="ORF">IV203_014708</name>
</gene>
<organism evidence="3 4">
    <name type="scientific">Nitzschia inconspicua</name>
    <dbReference type="NCBI Taxonomy" id="303405"/>
    <lineage>
        <taxon>Eukaryota</taxon>
        <taxon>Sar</taxon>
        <taxon>Stramenopiles</taxon>
        <taxon>Ochrophyta</taxon>
        <taxon>Bacillariophyta</taxon>
        <taxon>Bacillariophyceae</taxon>
        <taxon>Bacillariophycidae</taxon>
        <taxon>Bacillariales</taxon>
        <taxon>Bacillariaceae</taxon>
        <taxon>Nitzschia</taxon>
    </lineage>
</organism>
<dbReference type="Proteomes" id="UP000693970">
    <property type="component" value="Unassembled WGS sequence"/>
</dbReference>
<evidence type="ECO:0000256" key="1">
    <source>
        <dbReference type="SAM" id="MobiDB-lite"/>
    </source>
</evidence>
<comment type="caution">
    <text evidence="3">The sequence shown here is derived from an EMBL/GenBank/DDBJ whole genome shotgun (WGS) entry which is preliminary data.</text>
</comment>
<feature type="transmembrane region" description="Helical" evidence="2">
    <location>
        <begin position="815"/>
        <end position="838"/>
    </location>
</feature>
<reference evidence="3" key="2">
    <citation type="submission" date="2021-04" db="EMBL/GenBank/DDBJ databases">
        <authorList>
            <person name="Podell S."/>
        </authorList>
    </citation>
    <scope>NUCLEOTIDE SEQUENCE</scope>
    <source>
        <strain evidence="3">Hildebrandi</strain>
    </source>
</reference>
<evidence type="ECO:0000256" key="2">
    <source>
        <dbReference type="SAM" id="Phobius"/>
    </source>
</evidence>
<evidence type="ECO:0000313" key="4">
    <source>
        <dbReference type="Proteomes" id="UP000693970"/>
    </source>
</evidence>
<feature type="compositionally biased region" description="Basic and acidic residues" evidence="1">
    <location>
        <begin position="322"/>
        <end position="333"/>
    </location>
</feature>
<feature type="compositionally biased region" description="Basic and acidic residues" evidence="1">
    <location>
        <begin position="599"/>
        <end position="610"/>
    </location>
</feature>
<protein>
    <recommendedName>
        <fullName evidence="5">Transmembrane protein</fullName>
    </recommendedName>
</protein>
<feature type="compositionally biased region" description="Low complexity" evidence="1">
    <location>
        <begin position="128"/>
        <end position="138"/>
    </location>
</feature>
<feature type="region of interest" description="Disordered" evidence="1">
    <location>
        <begin position="322"/>
        <end position="341"/>
    </location>
</feature>
<evidence type="ECO:0000313" key="3">
    <source>
        <dbReference type="EMBL" id="KAG7358121.1"/>
    </source>
</evidence>